<organism evidence="1 2">
    <name type="scientific">Leucobacter chromiisoli</name>
    <dbReference type="NCBI Taxonomy" id="2796471"/>
    <lineage>
        <taxon>Bacteria</taxon>
        <taxon>Bacillati</taxon>
        <taxon>Actinomycetota</taxon>
        <taxon>Actinomycetes</taxon>
        <taxon>Micrococcales</taxon>
        <taxon>Microbacteriaceae</taxon>
        <taxon>Leucobacter</taxon>
    </lineage>
</organism>
<name>A0A934Q985_9MICO</name>
<keyword evidence="2" id="KW-1185">Reference proteome</keyword>
<gene>
    <name evidence="1" type="ORF">JD276_12390</name>
</gene>
<dbReference type="EMBL" id="JAEHOH010000017">
    <property type="protein sequence ID" value="MBK0419833.1"/>
    <property type="molecule type" value="Genomic_DNA"/>
</dbReference>
<comment type="caution">
    <text evidence="1">The sequence shown here is derived from an EMBL/GenBank/DDBJ whole genome shotgun (WGS) entry which is preliminary data.</text>
</comment>
<accession>A0A934Q985</accession>
<dbReference type="AlphaFoldDB" id="A0A934Q985"/>
<dbReference type="RefSeq" id="WP_200115971.1">
    <property type="nucleotide sequence ID" value="NZ_JAEHOH010000017.1"/>
</dbReference>
<proteinExistence type="predicted"/>
<evidence type="ECO:0000313" key="2">
    <source>
        <dbReference type="Proteomes" id="UP000608530"/>
    </source>
</evidence>
<dbReference type="InterPro" id="IPR006311">
    <property type="entry name" value="TAT_signal"/>
</dbReference>
<reference evidence="1" key="1">
    <citation type="submission" date="2020-12" db="EMBL/GenBank/DDBJ databases">
        <title>Leucobacter sp. CAS1, isolated from Chromium sludge.</title>
        <authorList>
            <person name="Xu Z."/>
        </authorList>
    </citation>
    <scope>NUCLEOTIDE SEQUENCE</scope>
    <source>
        <strain evidence="1">CSA1</strain>
    </source>
</reference>
<dbReference type="PROSITE" id="PS51318">
    <property type="entry name" value="TAT"/>
    <property type="match status" value="1"/>
</dbReference>
<dbReference type="Proteomes" id="UP000608530">
    <property type="component" value="Unassembled WGS sequence"/>
</dbReference>
<evidence type="ECO:0000313" key="1">
    <source>
        <dbReference type="EMBL" id="MBK0419833.1"/>
    </source>
</evidence>
<protein>
    <submittedName>
        <fullName evidence="1">Uncharacterized protein</fullName>
    </submittedName>
</protein>
<sequence>MTEPNGRISRRSILQGAAWTMPVIAAAVAAPAVAATGGGEAGAFILLGDCRLPLGFLLQASQAHPVPAGTTIDITLSRRSGSFNLEISPAIGWVERPGIQSCRVVLASELPAGQLLQMKTDLWSASELRLDASCTLPSGYTAVGAQMQAYVDVWLGENSVTCRSS</sequence>